<dbReference type="AlphaFoldDB" id="A0A1V4QFE8"/>
<dbReference type="InterPro" id="IPR000771">
    <property type="entry name" value="FBA_II"/>
</dbReference>
<reference evidence="2" key="1">
    <citation type="submission" date="2017-01" db="EMBL/GenBank/DDBJ databases">
        <title>Novel pathways for hydrocarbon cycling and metabolic interdependencies in hydrothermal sediment communities.</title>
        <authorList>
            <person name="Dombrowski N."/>
            <person name="Seitz K."/>
            <person name="Teske A."/>
            <person name="Baker B."/>
        </authorList>
    </citation>
    <scope>NUCLEOTIDE SEQUENCE [LARGE SCALE GENOMIC DNA]</scope>
</reference>
<dbReference type="GO" id="GO:0005975">
    <property type="term" value="P:carbohydrate metabolic process"/>
    <property type="evidence" value="ECO:0007669"/>
    <property type="project" value="InterPro"/>
</dbReference>
<dbReference type="SUPFAM" id="SSF51569">
    <property type="entry name" value="Aldolase"/>
    <property type="match status" value="1"/>
</dbReference>
<dbReference type="Proteomes" id="UP000191663">
    <property type="component" value="Unassembled WGS sequence"/>
</dbReference>
<dbReference type="GO" id="GO:0016832">
    <property type="term" value="F:aldehyde-lyase activity"/>
    <property type="evidence" value="ECO:0007669"/>
    <property type="project" value="InterPro"/>
</dbReference>
<dbReference type="Pfam" id="PF01116">
    <property type="entry name" value="F_bP_aldolase"/>
    <property type="match status" value="1"/>
</dbReference>
<gene>
    <name evidence="1" type="ORF">BXT86_06430</name>
</gene>
<protein>
    <recommendedName>
        <fullName evidence="3">Fructose-bisphosphate aldolase</fullName>
    </recommendedName>
</protein>
<sequence length="108" mass="12366">MPKLRIDILSEIAQKVKIPLVLHGASGVKLKWINRVNRFGGRLEHTRGVPDRLIRLAVKNGISKINTDTDLRIAFTAGLREYLKKNHPYLLCPKKGVSLYKFPFWCTL</sequence>
<dbReference type="InterPro" id="IPR050246">
    <property type="entry name" value="Class_II_FBP_aldolase"/>
</dbReference>
<organism evidence="1 2">
    <name type="scientific">candidate division WOR-3 bacterium 4484_100</name>
    <dbReference type="NCBI Taxonomy" id="1936077"/>
    <lineage>
        <taxon>Bacteria</taxon>
        <taxon>Bacteria division WOR-3</taxon>
    </lineage>
</organism>
<dbReference type="PANTHER" id="PTHR30304">
    <property type="entry name" value="D-TAGATOSE-1,6-BISPHOSPHATE ALDOLASE"/>
    <property type="match status" value="1"/>
</dbReference>
<dbReference type="InterPro" id="IPR013785">
    <property type="entry name" value="Aldolase_TIM"/>
</dbReference>
<proteinExistence type="predicted"/>
<evidence type="ECO:0000313" key="2">
    <source>
        <dbReference type="Proteomes" id="UP000191663"/>
    </source>
</evidence>
<dbReference type="GO" id="GO:0008270">
    <property type="term" value="F:zinc ion binding"/>
    <property type="evidence" value="ECO:0007669"/>
    <property type="project" value="InterPro"/>
</dbReference>
<dbReference type="EMBL" id="MUKB01000122">
    <property type="protein sequence ID" value="OPX17456.1"/>
    <property type="molecule type" value="Genomic_DNA"/>
</dbReference>
<name>A0A1V4QFE8_UNCW3</name>
<evidence type="ECO:0000313" key="1">
    <source>
        <dbReference type="EMBL" id="OPX17456.1"/>
    </source>
</evidence>
<evidence type="ECO:0008006" key="3">
    <source>
        <dbReference type="Google" id="ProtNLM"/>
    </source>
</evidence>
<accession>A0A1V4QFE8</accession>
<dbReference type="Gene3D" id="3.20.20.70">
    <property type="entry name" value="Aldolase class I"/>
    <property type="match status" value="1"/>
</dbReference>
<comment type="caution">
    <text evidence="1">The sequence shown here is derived from an EMBL/GenBank/DDBJ whole genome shotgun (WGS) entry which is preliminary data.</text>
</comment>
<dbReference type="PANTHER" id="PTHR30304:SF0">
    <property type="entry name" value="D-TAGATOSE-1,6-BISPHOSPHATE ALDOLASE SUBUNIT GATY-RELATED"/>
    <property type="match status" value="1"/>
</dbReference>